<dbReference type="Proteomes" id="UP000028045">
    <property type="component" value="Unassembled WGS sequence"/>
</dbReference>
<feature type="region of interest" description="Disordered" evidence="1">
    <location>
        <begin position="214"/>
        <end position="247"/>
    </location>
</feature>
<organism evidence="3 4">
    <name type="scientific">Stachybotrys chartarum (strain CBS 109288 / IBT 7711)</name>
    <name type="common">Toxic black mold</name>
    <name type="synonym">Stilbospora chartarum</name>
    <dbReference type="NCBI Taxonomy" id="1280523"/>
    <lineage>
        <taxon>Eukaryota</taxon>
        <taxon>Fungi</taxon>
        <taxon>Dikarya</taxon>
        <taxon>Ascomycota</taxon>
        <taxon>Pezizomycotina</taxon>
        <taxon>Sordariomycetes</taxon>
        <taxon>Hypocreomycetidae</taxon>
        <taxon>Hypocreales</taxon>
        <taxon>Stachybotryaceae</taxon>
        <taxon>Stachybotrys</taxon>
    </lineage>
</organism>
<proteinExistence type="predicted"/>
<feature type="region of interest" description="Disordered" evidence="1">
    <location>
        <begin position="34"/>
        <end position="60"/>
    </location>
</feature>
<feature type="compositionally biased region" description="Acidic residues" evidence="1">
    <location>
        <begin position="214"/>
        <end position="246"/>
    </location>
</feature>
<dbReference type="InterPro" id="IPR049317">
    <property type="entry name" value="GCIP-like_N"/>
</dbReference>
<dbReference type="PANTHER" id="PTHR15492">
    <property type="entry name" value="CYCLIN D1-BINDING PROTEIN 1"/>
    <property type="match status" value="1"/>
</dbReference>
<name>A0A084BCC3_STACB</name>
<evidence type="ECO:0000259" key="2">
    <source>
        <dbReference type="Pfam" id="PF13324"/>
    </source>
</evidence>
<dbReference type="HOGENOM" id="CLU_040328_0_0_1"/>
<sequence>MAPDPKSLADLEAVVETAKKLLEQLQVFLREIHESPSTAPTTPLPPAIKPSASTPEPTPFSIASDSAALIKAHATKLSLLIMNEPFTPSAIMTVVRDLVAGPIPGLASSVQATDAKVHTVLVRKELAWRARRVFAELGEMMRAIPTDGKALPPSKVQGAAGDGRGSLMVTAVLWKACDDVITVGKQGVAGYLLNQLEQWKELLKDTMDEMKEWGEEEAQDDEDDDDYDNDNEPENLSGGEDDDGDENSIAQHQAMLDSLMDSHSVIPADDPNNIRPRLETSIKRLRLVILLFQAIAKRRVKKLPATLSANMPERIDEVAKVLSKLPDRFGDLAIAFYDLETGPIDRAMDACFFDAFAVCELLSRDWYGGRDEFSEWADRFRLEIKKD</sequence>
<dbReference type="OrthoDB" id="4088536at2759"/>
<dbReference type="Pfam" id="PF13324">
    <property type="entry name" value="GCIP_N"/>
    <property type="match status" value="1"/>
</dbReference>
<evidence type="ECO:0000256" key="1">
    <source>
        <dbReference type="SAM" id="MobiDB-lite"/>
    </source>
</evidence>
<dbReference type="AlphaFoldDB" id="A0A084BCC3"/>
<keyword evidence="4" id="KW-1185">Reference proteome</keyword>
<gene>
    <name evidence="3" type="ORF">S7711_01641</name>
</gene>
<evidence type="ECO:0000313" key="4">
    <source>
        <dbReference type="Proteomes" id="UP000028045"/>
    </source>
</evidence>
<accession>A0A084BCC3</accession>
<evidence type="ECO:0000313" key="3">
    <source>
        <dbReference type="EMBL" id="KEY75202.1"/>
    </source>
</evidence>
<dbReference type="EMBL" id="KL647400">
    <property type="protein sequence ID" value="KEY75202.1"/>
    <property type="molecule type" value="Genomic_DNA"/>
</dbReference>
<reference evidence="3 4" key="1">
    <citation type="journal article" date="2014" name="BMC Genomics">
        <title>Comparative genome sequencing reveals chemotype-specific gene clusters in the toxigenic black mold Stachybotrys.</title>
        <authorList>
            <person name="Semeiks J."/>
            <person name="Borek D."/>
            <person name="Otwinowski Z."/>
            <person name="Grishin N.V."/>
        </authorList>
    </citation>
    <scope>NUCLEOTIDE SEQUENCE [LARGE SCALE GENOMIC DNA]</scope>
    <source>
        <strain evidence="4">CBS 109288 / IBT 7711</strain>
    </source>
</reference>
<dbReference type="InterPro" id="IPR026907">
    <property type="entry name" value="GCIP-like"/>
</dbReference>
<dbReference type="PANTHER" id="PTHR15492:SF1">
    <property type="entry name" value="CYCLIN-D1-BINDING PROTEIN 1"/>
    <property type="match status" value="1"/>
</dbReference>
<dbReference type="GO" id="GO:0005634">
    <property type="term" value="C:nucleus"/>
    <property type="evidence" value="ECO:0007669"/>
    <property type="project" value="TreeGrafter"/>
</dbReference>
<feature type="domain" description="Cyclin-D1-binding protein 1-like N-terminal" evidence="2">
    <location>
        <begin position="66"/>
        <end position="215"/>
    </location>
</feature>
<protein>
    <recommendedName>
        <fullName evidence="2">Cyclin-D1-binding protein 1-like N-terminal domain-containing protein</fullName>
    </recommendedName>
</protein>